<keyword evidence="5" id="KW-0732">Signal</keyword>
<dbReference type="PROSITE" id="PS51257">
    <property type="entry name" value="PROKAR_LIPOPROTEIN"/>
    <property type="match status" value="1"/>
</dbReference>
<gene>
    <name evidence="6" type="ORF">GCM10009668_12060</name>
</gene>
<dbReference type="InterPro" id="IPR009830">
    <property type="entry name" value="LppX/LprAFG"/>
</dbReference>
<accession>A0ABP4E7M3</accession>
<comment type="subcellular location">
    <subcellularLocation>
        <location evidence="1">Cell envelope</location>
    </subcellularLocation>
</comment>
<feature type="region of interest" description="Disordered" evidence="4">
    <location>
        <begin position="26"/>
        <end position="74"/>
    </location>
</feature>
<dbReference type="InterPro" id="IPR029046">
    <property type="entry name" value="LolA/LolB/LppX"/>
</dbReference>
<dbReference type="Proteomes" id="UP001501581">
    <property type="component" value="Unassembled WGS sequence"/>
</dbReference>
<name>A0ABP4E7M3_9ACTN</name>
<sequence length="290" mass="30256">MRIKQTRRRLAAAAITPVVVLALAACTGDDDDSKSSDKETTSQAAGESTDPTPTTQESTDTEESSAPVPAGDVSADEFTKLISDGLDKSTSAKFAMQVTASGMSIDATGVMDYSQSTPATQMKMKMGQMGDMEAIMVDDTMYMKMPAAAGGAAGKWMKMSVKDAMGGQTGGGMGALDLRKSLELFTEGVQSVQSKGGESIDGVDTTHYVVTADLEAISNLIGSGADTAQLPRTITYDIWLDGDGRFTQMKADMQAAGKIVMNLTDWGTEVDIKAPPANQVTEMPATGTGG</sequence>
<evidence type="ECO:0008006" key="8">
    <source>
        <dbReference type="Google" id="ProtNLM"/>
    </source>
</evidence>
<evidence type="ECO:0000256" key="5">
    <source>
        <dbReference type="SAM" id="SignalP"/>
    </source>
</evidence>
<evidence type="ECO:0000256" key="3">
    <source>
        <dbReference type="ARBA" id="ARBA00022475"/>
    </source>
</evidence>
<feature type="signal peptide" evidence="5">
    <location>
        <begin position="1"/>
        <end position="24"/>
    </location>
</feature>
<proteinExistence type="inferred from homology"/>
<comment type="caution">
    <text evidence="6">The sequence shown here is derived from an EMBL/GenBank/DDBJ whole genome shotgun (WGS) entry which is preliminary data.</text>
</comment>
<dbReference type="Pfam" id="PF07161">
    <property type="entry name" value="LppX_LprAFG"/>
    <property type="match status" value="1"/>
</dbReference>
<evidence type="ECO:0000256" key="2">
    <source>
        <dbReference type="ARBA" id="ARBA00009194"/>
    </source>
</evidence>
<dbReference type="EMBL" id="BAAALG010000003">
    <property type="protein sequence ID" value="GAA1096857.1"/>
    <property type="molecule type" value="Genomic_DNA"/>
</dbReference>
<organism evidence="6 7">
    <name type="scientific">Nocardioides dubius</name>
    <dbReference type="NCBI Taxonomy" id="317019"/>
    <lineage>
        <taxon>Bacteria</taxon>
        <taxon>Bacillati</taxon>
        <taxon>Actinomycetota</taxon>
        <taxon>Actinomycetes</taxon>
        <taxon>Propionibacteriales</taxon>
        <taxon>Nocardioidaceae</taxon>
        <taxon>Nocardioides</taxon>
    </lineage>
</organism>
<evidence type="ECO:0000256" key="1">
    <source>
        <dbReference type="ARBA" id="ARBA00004196"/>
    </source>
</evidence>
<protein>
    <recommendedName>
        <fullName evidence="8">LppX_LprAFG lipoprotein</fullName>
    </recommendedName>
</protein>
<comment type="similarity">
    <text evidence="2">Belongs to the LppX/LprAFG lipoprotein family.</text>
</comment>
<evidence type="ECO:0000313" key="7">
    <source>
        <dbReference type="Proteomes" id="UP001501581"/>
    </source>
</evidence>
<dbReference type="RefSeq" id="WP_343992359.1">
    <property type="nucleotide sequence ID" value="NZ_BAAALG010000003.1"/>
</dbReference>
<dbReference type="SUPFAM" id="SSF89392">
    <property type="entry name" value="Prokaryotic lipoproteins and lipoprotein localization factors"/>
    <property type="match status" value="1"/>
</dbReference>
<reference evidence="7" key="1">
    <citation type="journal article" date="2019" name="Int. J. Syst. Evol. Microbiol.">
        <title>The Global Catalogue of Microorganisms (GCM) 10K type strain sequencing project: providing services to taxonomists for standard genome sequencing and annotation.</title>
        <authorList>
            <consortium name="The Broad Institute Genomics Platform"/>
            <consortium name="The Broad Institute Genome Sequencing Center for Infectious Disease"/>
            <person name="Wu L."/>
            <person name="Ma J."/>
        </authorList>
    </citation>
    <scope>NUCLEOTIDE SEQUENCE [LARGE SCALE GENOMIC DNA]</scope>
    <source>
        <strain evidence="7">JCM 13008</strain>
    </source>
</reference>
<feature type="chain" id="PRO_5047206625" description="LppX_LprAFG lipoprotein" evidence="5">
    <location>
        <begin position="25"/>
        <end position="290"/>
    </location>
</feature>
<feature type="compositionally biased region" description="Low complexity" evidence="4">
    <location>
        <begin position="47"/>
        <end position="58"/>
    </location>
</feature>
<evidence type="ECO:0000313" key="6">
    <source>
        <dbReference type="EMBL" id="GAA1096857.1"/>
    </source>
</evidence>
<evidence type="ECO:0000256" key="4">
    <source>
        <dbReference type="SAM" id="MobiDB-lite"/>
    </source>
</evidence>
<keyword evidence="3" id="KW-1003">Cell membrane</keyword>
<dbReference type="Gene3D" id="2.50.20.20">
    <property type="match status" value="1"/>
</dbReference>
<keyword evidence="3" id="KW-0472">Membrane</keyword>
<keyword evidence="7" id="KW-1185">Reference proteome</keyword>